<keyword evidence="5" id="KW-1185">Reference proteome</keyword>
<evidence type="ECO:0000313" key="5">
    <source>
        <dbReference type="Proteomes" id="UP000594759"/>
    </source>
</evidence>
<gene>
    <name evidence="4" type="ORF">IZT61_14790</name>
</gene>
<keyword evidence="2" id="KW-0328">Glycosyltransferase</keyword>
<evidence type="ECO:0000313" key="4">
    <source>
        <dbReference type="EMBL" id="QPH38353.1"/>
    </source>
</evidence>
<evidence type="ECO:0000256" key="1">
    <source>
        <dbReference type="ARBA" id="ARBA00006739"/>
    </source>
</evidence>
<proteinExistence type="inferred from homology"/>
<dbReference type="PANTHER" id="PTHR43179">
    <property type="entry name" value="RHAMNOSYLTRANSFERASE WBBL"/>
    <property type="match status" value="1"/>
</dbReference>
<dbReference type="InterPro" id="IPR029044">
    <property type="entry name" value="Nucleotide-diphossugar_trans"/>
</dbReference>
<dbReference type="EMBL" id="CP064939">
    <property type="protein sequence ID" value="QPH38353.1"/>
    <property type="molecule type" value="Genomic_DNA"/>
</dbReference>
<dbReference type="SUPFAM" id="SSF53448">
    <property type="entry name" value="Nucleotide-diphospho-sugar transferases"/>
    <property type="match status" value="1"/>
</dbReference>
<dbReference type="Gene3D" id="3.90.550.10">
    <property type="entry name" value="Spore Coat Polysaccharide Biosynthesis Protein SpsA, Chain A"/>
    <property type="match status" value="1"/>
</dbReference>
<name>A0A7U3Q4C5_9SPHI</name>
<keyword evidence="3 4" id="KW-0808">Transferase</keyword>
<accession>A0A7U3Q4C5</accession>
<evidence type="ECO:0000256" key="2">
    <source>
        <dbReference type="ARBA" id="ARBA00022676"/>
    </source>
</evidence>
<sequence>MDDKLILRIVIVNFNGDNDTIACIDSILESTDKLYQIFIVDNSPSGESIDRIVHWLQEVNSRKTNYHNSVFGETLYKIFSKYDFELINDEIETRIVIVKDVKNHGFAAANNICIKYLSRVQSVKWIWLLNNDTLVPPSTIRTIKEGIAQSRANTGIYGTKLYYAHEKGMLQGVAGQYNFWTATSKHLGGRQADYNYSYEKFIREADYIIGASMIVSKAFVNDVGFMNEEYFLYYEEIDWAFRGKNKGWQIDLIPSAYIYHKEGASISKTANNISLLADKCFVVNRLKITKKYAPNYLLSVYASILLVLVNRILRGQFSHILPIVRALVLNNPLL</sequence>
<dbReference type="RefSeq" id="WP_196097787.1">
    <property type="nucleotide sequence ID" value="NZ_CP064939.1"/>
</dbReference>
<evidence type="ECO:0000256" key="3">
    <source>
        <dbReference type="ARBA" id="ARBA00022679"/>
    </source>
</evidence>
<reference evidence="4 5" key="1">
    <citation type="submission" date="2020-11" db="EMBL/GenBank/DDBJ databases">
        <title>Pedobacter endophytica, an endophytic bacteria isolated form Carex pumila.</title>
        <authorList>
            <person name="Peng Y."/>
            <person name="Jiang L."/>
            <person name="Lee J."/>
        </authorList>
    </citation>
    <scope>NUCLEOTIDE SEQUENCE [LARGE SCALE GENOMIC DNA]</scope>
    <source>
        <strain evidence="4 5">JBR3-12</strain>
    </source>
</reference>
<dbReference type="KEGG" id="pex:IZT61_14790"/>
<protein>
    <submittedName>
        <fullName evidence="4">Glycosyltransferase</fullName>
    </submittedName>
</protein>
<dbReference type="AlphaFoldDB" id="A0A7U3Q4C5"/>
<dbReference type="GO" id="GO:0016757">
    <property type="term" value="F:glycosyltransferase activity"/>
    <property type="evidence" value="ECO:0007669"/>
    <property type="project" value="UniProtKB-KW"/>
</dbReference>
<comment type="similarity">
    <text evidence="1">Belongs to the glycosyltransferase 2 family.</text>
</comment>
<organism evidence="4 5">
    <name type="scientific">Pedobacter endophyticus</name>
    <dbReference type="NCBI Taxonomy" id="2789740"/>
    <lineage>
        <taxon>Bacteria</taxon>
        <taxon>Pseudomonadati</taxon>
        <taxon>Bacteroidota</taxon>
        <taxon>Sphingobacteriia</taxon>
        <taxon>Sphingobacteriales</taxon>
        <taxon>Sphingobacteriaceae</taxon>
        <taxon>Pedobacter</taxon>
    </lineage>
</organism>
<dbReference type="PANTHER" id="PTHR43179:SF12">
    <property type="entry name" value="GALACTOFURANOSYLTRANSFERASE GLFT2"/>
    <property type="match status" value="1"/>
</dbReference>
<dbReference type="Proteomes" id="UP000594759">
    <property type="component" value="Chromosome"/>
</dbReference>